<dbReference type="InterPro" id="IPR047210">
    <property type="entry name" value="TPP_PYR_POXB-like"/>
</dbReference>
<dbReference type="GO" id="GO:0030976">
    <property type="term" value="F:thiamine pyrophosphate binding"/>
    <property type="evidence" value="ECO:0007669"/>
    <property type="project" value="InterPro"/>
</dbReference>
<dbReference type="CDD" id="cd07039">
    <property type="entry name" value="TPP_PYR_POX"/>
    <property type="match status" value="1"/>
</dbReference>
<evidence type="ECO:0000259" key="6">
    <source>
        <dbReference type="Pfam" id="PF02776"/>
    </source>
</evidence>
<evidence type="ECO:0000256" key="3">
    <source>
        <dbReference type="RuleBase" id="RU362132"/>
    </source>
</evidence>
<dbReference type="InterPro" id="IPR029061">
    <property type="entry name" value="THDP-binding"/>
</dbReference>
<dbReference type="Gene3D" id="3.40.50.1220">
    <property type="entry name" value="TPP-binding domain"/>
    <property type="match status" value="1"/>
</dbReference>
<dbReference type="Pfam" id="PF02776">
    <property type="entry name" value="TPP_enzyme_N"/>
    <property type="match status" value="1"/>
</dbReference>
<dbReference type="Proteomes" id="UP000051155">
    <property type="component" value="Unassembled WGS sequence"/>
</dbReference>
<dbReference type="SUPFAM" id="SSF52518">
    <property type="entry name" value="Thiamin diphosphate-binding fold (THDP-binding)"/>
    <property type="match status" value="2"/>
</dbReference>
<dbReference type="CDD" id="cd02014">
    <property type="entry name" value="TPP_POX"/>
    <property type="match status" value="1"/>
</dbReference>
<evidence type="ECO:0000259" key="5">
    <source>
        <dbReference type="Pfam" id="PF02775"/>
    </source>
</evidence>
<evidence type="ECO:0000313" key="7">
    <source>
        <dbReference type="EMBL" id="KRL37449.1"/>
    </source>
</evidence>
<organism evidence="7 8">
    <name type="scientific">Liquorilactobacillus uvarum DSM 19971</name>
    <dbReference type="NCBI Taxonomy" id="1423812"/>
    <lineage>
        <taxon>Bacteria</taxon>
        <taxon>Bacillati</taxon>
        <taxon>Bacillota</taxon>
        <taxon>Bacilli</taxon>
        <taxon>Lactobacillales</taxon>
        <taxon>Lactobacillaceae</taxon>
        <taxon>Liquorilactobacillus</taxon>
    </lineage>
</organism>
<reference evidence="7 8" key="1">
    <citation type="journal article" date="2015" name="Genome Announc.">
        <title>Expanding the biotechnology potential of lactobacilli through comparative genomics of 213 strains and associated genera.</title>
        <authorList>
            <person name="Sun Z."/>
            <person name="Harris H.M."/>
            <person name="McCann A."/>
            <person name="Guo C."/>
            <person name="Argimon S."/>
            <person name="Zhang W."/>
            <person name="Yang X."/>
            <person name="Jeffery I.B."/>
            <person name="Cooney J.C."/>
            <person name="Kagawa T.F."/>
            <person name="Liu W."/>
            <person name="Song Y."/>
            <person name="Salvetti E."/>
            <person name="Wrobel A."/>
            <person name="Rasinkangas P."/>
            <person name="Parkhill J."/>
            <person name="Rea M.C."/>
            <person name="O'Sullivan O."/>
            <person name="Ritari J."/>
            <person name="Douillard F.P."/>
            <person name="Paul Ross R."/>
            <person name="Yang R."/>
            <person name="Briner A.E."/>
            <person name="Felis G.E."/>
            <person name="de Vos W.M."/>
            <person name="Barrangou R."/>
            <person name="Klaenhammer T.R."/>
            <person name="Caufield P.W."/>
            <person name="Cui Y."/>
            <person name="Zhang H."/>
            <person name="O'Toole P.W."/>
        </authorList>
    </citation>
    <scope>NUCLEOTIDE SEQUENCE [LARGE SCALE GENOMIC DNA]</scope>
    <source>
        <strain evidence="7 8">DSM 19971</strain>
    </source>
</reference>
<protein>
    <submittedName>
        <fullName evidence="7">Pyruvate oxidase</fullName>
    </submittedName>
</protein>
<dbReference type="STRING" id="1423812.FD20_GL000320"/>
<evidence type="ECO:0000313" key="8">
    <source>
        <dbReference type="Proteomes" id="UP000051155"/>
    </source>
</evidence>
<evidence type="ECO:0000256" key="1">
    <source>
        <dbReference type="ARBA" id="ARBA00007812"/>
    </source>
</evidence>
<feature type="domain" description="Thiamine pyrophosphate enzyme N-terminal TPP-binding" evidence="6">
    <location>
        <begin position="34"/>
        <end position="147"/>
    </location>
</feature>
<dbReference type="InterPro" id="IPR047211">
    <property type="entry name" value="POXB-like"/>
</dbReference>
<dbReference type="GO" id="GO:0003824">
    <property type="term" value="F:catalytic activity"/>
    <property type="evidence" value="ECO:0007669"/>
    <property type="project" value="InterPro"/>
</dbReference>
<keyword evidence="8" id="KW-1185">Reference proteome</keyword>
<name>A0A0R1PY26_9LACO</name>
<dbReference type="Gene3D" id="3.40.50.970">
    <property type="match status" value="2"/>
</dbReference>
<comment type="similarity">
    <text evidence="1 3">Belongs to the TPP enzyme family.</text>
</comment>
<evidence type="ECO:0000259" key="4">
    <source>
        <dbReference type="Pfam" id="PF00205"/>
    </source>
</evidence>
<sequence length="611" mass="67559">MNFNVVVNTLKCYIVVVIKKVTLKERVNMTKMIAGQALAKVLLDWKVDHIYGITADSINNTVDGFYKEKEKLKYIQVRHEEIGALAAAADAKLTGKIGVSFGSAGPGAVHLLNGLYDAKMDHIPVLALVGQSSTGVMNTNFFQEMNQDPIFADVADFHKQVVSAEQIPYVVDEAIRSAYANHSVSVVIVPDDLSGQKIDFKGFKTKPIRAISTQVVPQQRDIDEVVKALKEAEHPILWVGRGAMNARDEIIKVSEKFSLPVLTTVPATGAIPTDHPNFMGSRGRLGTKPGFEVSQAADLVLFVGTNYPFARFLPQNIKFIQVNNNLADLGKQRDADLTVLSDAKLFFVELLKSDYSVESNKFLKAAQINKKNWDKWLESLAADDSEGLAAEGVIKAIRENAADDAIFGLDVGNNTEWSIRQLPLNKQQRMTMSPWYGTMGFGLPAGLAGKLSFPKRQTWTISGDGGYAMVMPDLLTEVKYHLPIVNVVLENNSFGFIQHEKLMSGQALYGIDLLGADWARMAEDMGAIGFKVTNLQELNDAMKKIDELQKKGNNLPIVLDAKIKNVDPIDTSFVQVDPDVFDTQTIDDYRKRYNVDEKTQPAFSQILKEQG</sequence>
<keyword evidence="7" id="KW-0670">Pyruvate</keyword>
<dbReference type="Pfam" id="PF00205">
    <property type="entry name" value="TPP_enzyme_M"/>
    <property type="match status" value="1"/>
</dbReference>
<dbReference type="Pfam" id="PF02775">
    <property type="entry name" value="TPP_enzyme_C"/>
    <property type="match status" value="1"/>
</dbReference>
<evidence type="ECO:0000256" key="2">
    <source>
        <dbReference type="ARBA" id="ARBA00023052"/>
    </source>
</evidence>
<proteinExistence type="inferred from homology"/>
<dbReference type="InterPro" id="IPR011766">
    <property type="entry name" value="TPP_enzyme_TPP-bd"/>
</dbReference>
<comment type="caution">
    <text evidence="7">The sequence shown here is derived from an EMBL/GenBank/DDBJ whole genome shotgun (WGS) entry which is preliminary data.</text>
</comment>
<feature type="domain" description="Thiamine pyrophosphate enzyme central" evidence="4">
    <location>
        <begin position="222"/>
        <end position="349"/>
    </location>
</feature>
<dbReference type="PANTHER" id="PTHR42981:SF2">
    <property type="entry name" value="PYRUVATE DEHYDROGENASE [UBIQUINONE]"/>
    <property type="match status" value="1"/>
</dbReference>
<gene>
    <name evidence="7" type="ORF">FD20_GL000320</name>
</gene>
<dbReference type="InterPro" id="IPR029035">
    <property type="entry name" value="DHS-like_NAD/FAD-binding_dom"/>
</dbReference>
<dbReference type="AlphaFoldDB" id="A0A0R1PY26"/>
<accession>A0A0R1PY26</accession>
<dbReference type="InterPro" id="IPR012000">
    <property type="entry name" value="Thiamin_PyroP_enz_cen_dom"/>
</dbReference>
<dbReference type="InterPro" id="IPR047212">
    <property type="entry name" value="TPP_POXB-like"/>
</dbReference>
<dbReference type="PROSITE" id="PS00187">
    <property type="entry name" value="TPP_ENZYMES"/>
    <property type="match status" value="1"/>
</dbReference>
<dbReference type="InterPro" id="IPR012001">
    <property type="entry name" value="Thiamin_PyroP_enz_TPP-bd_dom"/>
</dbReference>
<keyword evidence="2 3" id="KW-0786">Thiamine pyrophosphate</keyword>
<dbReference type="PANTHER" id="PTHR42981">
    <property type="entry name" value="PYRUVATE DEHYDROGENASE [UBIQUINONE]"/>
    <property type="match status" value="1"/>
</dbReference>
<dbReference type="InterPro" id="IPR000399">
    <property type="entry name" value="TPP-bd_CS"/>
</dbReference>
<dbReference type="GO" id="GO:0000287">
    <property type="term" value="F:magnesium ion binding"/>
    <property type="evidence" value="ECO:0007669"/>
    <property type="project" value="InterPro"/>
</dbReference>
<dbReference type="PATRIC" id="fig|1423812.3.peg.330"/>
<dbReference type="EMBL" id="AZEG01000011">
    <property type="protein sequence ID" value="KRL37449.1"/>
    <property type="molecule type" value="Genomic_DNA"/>
</dbReference>
<feature type="domain" description="Thiamine pyrophosphate enzyme TPP-binding" evidence="5">
    <location>
        <begin position="410"/>
        <end position="545"/>
    </location>
</feature>
<dbReference type="SUPFAM" id="SSF52467">
    <property type="entry name" value="DHS-like NAD/FAD-binding domain"/>
    <property type="match status" value="1"/>
</dbReference>